<keyword evidence="3" id="KW-0067">ATP-binding</keyword>
<dbReference type="SMART" id="SM00973">
    <property type="entry name" value="Sec63"/>
    <property type="match status" value="1"/>
</dbReference>
<organism evidence="3 4">
    <name type="scientific">Colletotrichum chlorophyti</name>
    <dbReference type="NCBI Taxonomy" id="708187"/>
    <lineage>
        <taxon>Eukaryota</taxon>
        <taxon>Fungi</taxon>
        <taxon>Dikarya</taxon>
        <taxon>Ascomycota</taxon>
        <taxon>Pezizomycotina</taxon>
        <taxon>Sordariomycetes</taxon>
        <taxon>Hypocreomycetidae</taxon>
        <taxon>Glomerellales</taxon>
        <taxon>Glomerellaceae</taxon>
        <taxon>Colletotrichum</taxon>
    </lineage>
</organism>
<dbReference type="STRING" id="708187.A0A1Q8RS11"/>
<reference evidence="3 4" key="1">
    <citation type="submission" date="2016-11" db="EMBL/GenBank/DDBJ databases">
        <title>Draft Genome Assembly of Colletotrichum chlorophyti a pathogen of herbaceous plants.</title>
        <authorList>
            <person name="Gan P."/>
            <person name="Narusaka M."/>
            <person name="Tsushima A."/>
            <person name="Narusaka Y."/>
            <person name="Takano Y."/>
            <person name="Shirasu K."/>
        </authorList>
    </citation>
    <scope>NUCLEOTIDE SEQUENCE [LARGE SCALE GENOMIC DNA]</scope>
    <source>
        <strain evidence="3 4">NTL11</strain>
    </source>
</reference>
<keyword evidence="3" id="KW-0547">Nucleotide-binding</keyword>
<proteinExistence type="predicted"/>
<dbReference type="AlphaFoldDB" id="A0A1Q8RS11"/>
<accession>A0A1Q8RS11</accession>
<dbReference type="Gene3D" id="1.10.3380.10">
    <property type="entry name" value="Sec63 N-terminal domain-like domain"/>
    <property type="match status" value="1"/>
</dbReference>
<dbReference type="Proteomes" id="UP000186583">
    <property type="component" value="Unassembled WGS sequence"/>
</dbReference>
<evidence type="ECO:0000259" key="2">
    <source>
        <dbReference type="SMART" id="SM00973"/>
    </source>
</evidence>
<keyword evidence="3" id="KW-0378">Hydrolase</keyword>
<comment type="caution">
    <text evidence="3">The sequence shown here is derived from an EMBL/GenBank/DDBJ whole genome shotgun (WGS) entry which is preliminary data.</text>
</comment>
<feature type="domain" description="SEC63" evidence="2">
    <location>
        <begin position="39"/>
        <end position="334"/>
    </location>
</feature>
<feature type="compositionally biased region" description="Polar residues" evidence="1">
    <location>
        <begin position="25"/>
        <end position="37"/>
    </location>
</feature>
<keyword evidence="3" id="KW-0347">Helicase</keyword>
<dbReference type="Pfam" id="PF02889">
    <property type="entry name" value="Sec63"/>
    <property type="match status" value="1"/>
</dbReference>
<dbReference type="GO" id="GO:0004386">
    <property type="term" value="F:helicase activity"/>
    <property type="evidence" value="ECO:0007669"/>
    <property type="project" value="UniProtKB-KW"/>
</dbReference>
<feature type="region of interest" description="Disordered" evidence="1">
    <location>
        <begin position="1"/>
        <end position="39"/>
    </location>
</feature>
<gene>
    <name evidence="3" type="ORF">CCHL11_06499</name>
</gene>
<dbReference type="EMBL" id="MPGH01000105">
    <property type="protein sequence ID" value="OLN87094.1"/>
    <property type="molecule type" value="Genomic_DNA"/>
</dbReference>
<feature type="compositionally biased region" description="Pro residues" evidence="1">
    <location>
        <begin position="1"/>
        <end position="11"/>
    </location>
</feature>
<evidence type="ECO:0000256" key="1">
    <source>
        <dbReference type="SAM" id="MobiDB-lite"/>
    </source>
</evidence>
<dbReference type="OrthoDB" id="5575at2759"/>
<dbReference type="SUPFAM" id="SSF158702">
    <property type="entry name" value="Sec63 N-terminal domain-like"/>
    <property type="match status" value="1"/>
</dbReference>
<protein>
    <submittedName>
        <fullName evidence="3">Putative ATP-dependent DNA helicase HFM1</fullName>
    </submittedName>
</protein>
<dbReference type="InterPro" id="IPR004179">
    <property type="entry name" value="Sec63-dom"/>
</dbReference>
<sequence>MPLVTPVPVPSKPSEAQSRPPPHSQAISTSSNGPRQSLSDDHHKIMLRHGLSRPTIRSLTMLPRAPEPNEILRCASSATELRSFTFHPAEKGAFSAVNNDPSTRWPIKETISQSWHKVFLVAQCEASGGDYGDRLPRLARKQLNSDRPRIVKTLGHILRACADVMGARRDAIGLRPQPTELLQVPDIGPKKVAVLIEHGILTVRQLADLDFFHIERILSRNPPFGQKILRSLAHFPRLVMAVDVAKREMAGDVIIRAVLGCSNQEAPVWNEKAPFVTLAAETSDGRLVFFWRGKIKTVMSGKELVFPVKDASKQTVFVWASCEEVAGTWVTGEVAV</sequence>
<keyword evidence="4" id="KW-1185">Reference proteome</keyword>
<evidence type="ECO:0000313" key="3">
    <source>
        <dbReference type="EMBL" id="OLN87094.1"/>
    </source>
</evidence>
<evidence type="ECO:0000313" key="4">
    <source>
        <dbReference type="Proteomes" id="UP000186583"/>
    </source>
</evidence>
<name>A0A1Q8RS11_9PEZI</name>